<sequence>MTSWSSDDLTRLDDAEEIQVAPEQGDGTLRRPTTIWIVRTGDELYVRSVNGPEGRWYRTAENTHRGQIRANGTTKNVAFDDEADPAVNEQIDAAYMSKYGRTPWAEPMTRPGPRDTTLRLVPR</sequence>
<dbReference type="RefSeq" id="WP_371942774.1">
    <property type="nucleotide sequence ID" value="NZ_JAXCEH010000013.1"/>
</dbReference>
<dbReference type="InterPro" id="IPR016888">
    <property type="entry name" value="UCP028498"/>
</dbReference>
<dbReference type="EMBL" id="JAXCEH010000013">
    <property type="protein sequence ID" value="MFA1556065.1"/>
    <property type="molecule type" value="Genomic_DNA"/>
</dbReference>
<organism evidence="2 3">
    <name type="scientific">Actinomadura chokoriensis</name>
    <dbReference type="NCBI Taxonomy" id="454156"/>
    <lineage>
        <taxon>Bacteria</taxon>
        <taxon>Bacillati</taxon>
        <taxon>Actinomycetota</taxon>
        <taxon>Actinomycetes</taxon>
        <taxon>Streptosporangiales</taxon>
        <taxon>Thermomonosporaceae</taxon>
        <taxon>Actinomadura</taxon>
    </lineage>
</organism>
<comment type="caution">
    <text evidence="2">The sequence shown here is derived from an EMBL/GenBank/DDBJ whole genome shotgun (WGS) entry which is preliminary data.</text>
</comment>
<evidence type="ECO:0000313" key="3">
    <source>
        <dbReference type="Proteomes" id="UP001569904"/>
    </source>
</evidence>
<keyword evidence="3" id="KW-1185">Reference proteome</keyword>
<name>A0ABV4R1N7_9ACTN</name>
<reference evidence="2 3" key="1">
    <citation type="submission" date="2023-11" db="EMBL/GenBank/DDBJ databases">
        <title>Actinomadura monticuli sp. nov., isolated from volcanic ash.</title>
        <authorList>
            <person name="Lee S.D."/>
            <person name="Yang H."/>
            <person name="Kim I.S."/>
        </authorList>
    </citation>
    <scope>NUCLEOTIDE SEQUENCE [LARGE SCALE GENOMIC DNA]</scope>
    <source>
        <strain evidence="2 3">DSM 45346</strain>
    </source>
</reference>
<evidence type="ECO:0000313" key="2">
    <source>
        <dbReference type="EMBL" id="MFA1556065.1"/>
    </source>
</evidence>
<proteinExistence type="predicted"/>
<dbReference type="Proteomes" id="UP001569904">
    <property type="component" value="Unassembled WGS sequence"/>
</dbReference>
<feature type="region of interest" description="Disordered" evidence="1">
    <location>
        <begin position="102"/>
        <end position="123"/>
    </location>
</feature>
<accession>A0ABV4R1N7</accession>
<protein>
    <submittedName>
        <fullName evidence="2">DUF2255 family protein</fullName>
    </submittedName>
</protein>
<dbReference type="Pfam" id="PF10012">
    <property type="entry name" value="DUF2255"/>
    <property type="match status" value="1"/>
</dbReference>
<gene>
    <name evidence="2" type="ORF">SM436_20450</name>
</gene>
<feature type="region of interest" description="Disordered" evidence="1">
    <location>
        <begin position="1"/>
        <end position="31"/>
    </location>
</feature>
<evidence type="ECO:0000256" key="1">
    <source>
        <dbReference type="SAM" id="MobiDB-lite"/>
    </source>
</evidence>